<sequence>MSEVPQIQILDKKNYFTQALVSLPDALPLPPLKASSLRIRTVVLTISLNTVANATKSAVLSSWTVHPLPSSTPAPYNDASKYGRINSWGYGQVAESTFPGVSKDAYVYGYLPIGTLPFDITVETRPGVPGHIFATDTARQHLLATYNRYMVHPEPKLLADEIASRSPALAFETAFRIMHESAFVLNAWAYCPRPEHSVPLSGLDTSFSTKATDLTDAVVLVLAPGSKVALAFAWMLRNERHQGGANPRKIVGVASEHSVDFVKATGLYNETVLTSEENPVELLKSWGVAKDKNLVLIDFGGRGGAGVKWASALKPVYPKLGFAMIGVEVTENSTADAVKTAIGLGGVPFNFSQLRDEAIKRTGEAEYFEAVDRSLKDFMQNQIPGFEARWEEGMEAVMEGYKAFCTSSVGSNVGLVYKV</sequence>
<accession>A0AAE0LYU7</accession>
<reference evidence="1" key="1">
    <citation type="journal article" date="2023" name="Mol. Phylogenet. Evol.">
        <title>Genome-scale phylogeny and comparative genomics of the fungal order Sordariales.</title>
        <authorList>
            <person name="Hensen N."/>
            <person name="Bonometti L."/>
            <person name="Westerberg I."/>
            <person name="Brannstrom I.O."/>
            <person name="Guillou S."/>
            <person name="Cros-Aarteil S."/>
            <person name="Calhoun S."/>
            <person name="Haridas S."/>
            <person name="Kuo A."/>
            <person name="Mondo S."/>
            <person name="Pangilinan J."/>
            <person name="Riley R."/>
            <person name="LaButti K."/>
            <person name="Andreopoulos B."/>
            <person name="Lipzen A."/>
            <person name="Chen C."/>
            <person name="Yan M."/>
            <person name="Daum C."/>
            <person name="Ng V."/>
            <person name="Clum A."/>
            <person name="Steindorff A."/>
            <person name="Ohm R.A."/>
            <person name="Martin F."/>
            <person name="Silar P."/>
            <person name="Natvig D.O."/>
            <person name="Lalanne C."/>
            <person name="Gautier V."/>
            <person name="Ament-Velasquez S.L."/>
            <person name="Kruys A."/>
            <person name="Hutchinson M.I."/>
            <person name="Powell A.J."/>
            <person name="Barry K."/>
            <person name="Miller A.N."/>
            <person name="Grigoriev I.V."/>
            <person name="Debuchy R."/>
            <person name="Gladieux P."/>
            <person name="Hiltunen Thoren M."/>
            <person name="Johannesson H."/>
        </authorList>
    </citation>
    <scope>NUCLEOTIDE SEQUENCE</scope>
    <source>
        <strain evidence="1">CBS 118394</strain>
    </source>
</reference>
<protein>
    <submittedName>
        <fullName evidence="1">Uncharacterized protein</fullName>
    </submittedName>
</protein>
<dbReference type="EMBL" id="JAUEDM010000008">
    <property type="protein sequence ID" value="KAK3312752.1"/>
    <property type="molecule type" value="Genomic_DNA"/>
</dbReference>
<dbReference type="InterPro" id="IPR021276">
    <property type="entry name" value="DUF2855"/>
</dbReference>
<keyword evidence="2" id="KW-1185">Reference proteome</keyword>
<dbReference type="Pfam" id="PF11017">
    <property type="entry name" value="DUF2855"/>
    <property type="match status" value="1"/>
</dbReference>
<evidence type="ECO:0000313" key="2">
    <source>
        <dbReference type="Proteomes" id="UP001283341"/>
    </source>
</evidence>
<gene>
    <name evidence="1" type="ORF">B0H66DRAFT_484978</name>
</gene>
<organism evidence="1 2">
    <name type="scientific">Apodospora peruviana</name>
    <dbReference type="NCBI Taxonomy" id="516989"/>
    <lineage>
        <taxon>Eukaryota</taxon>
        <taxon>Fungi</taxon>
        <taxon>Dikarya</taxon>
        <taxon>Ascomycota</taxon>
        <taxon>Pezizomycotina</taxon>
        <taxon>Sordariomycetes</taxon>
        <taxon>Sordariomycetidae</taxon>
        <taxon>Sordariales</taxon>
        <taxon>Lasiosphaeriaceae</taxon>
        <taxon>Apodospora</taxon>
    </lineage>
</organism>
<name>A0AAE0LYU7_9PEZI</name>
<reference evidence="1" key="2">
    <citation type="submission" date="2023-06" db="EMBL/GenBank/DDBJ databases">
        <authorList>
            <consortium name="Lawrence Berkeley National Laboratory"/>
            <person name="Haridas S."/>
            <person name="Hensen N."/>
            <person name="Bonometti L."/>
            <person name="Westerberg I."/>
            <person name="Brannstrom I.O."/>
            <person name="Guillou S."/>
            <person name="Cros-Aarteil S."/>
            <person name="Calhoun S."/>
            <person name="Kuo A."/>
            <person name="Mondo S."/>
            <person name="Pangilinan J."/>
            <person name="Riley R."/>
            <person name="Labutti K."/>
            <person name="Andreopoulos B."/>
            <person name="Lipzen A."/>
            <person name="Chen C."/>
            <person name="Yanf M."/>
            <person name="Daum C."/>
            <person name="Ng V."/>
            <person name="Clum A."/>
            <person name="Steindorff A."/>
            <person name="Ohm R."/>
            <person name="Martin F."/>
            <person name="Silar P."/>
            <person name="Natvig D."/>
            <person name="Lalanne C."/>
            <person name="Gautier V."/>
            <person name="Ament-Velasquez S.L."/>
            <person name="Kruys A."/>
            <person name="Hutchinson M.I."/>
            <person name="Powell A.J."/>
            <person name="Barry K."/>
            <person name="Miller A.N."/>
            <person name="Grigoriev I.V."/>
            <person name="Debuchy R."/>
            <person name="Gladieux P."/>
            <person name="Thoren M.H."/>
            <person name="Johannesson H."/>
        </authorList>
    </citation>
    <scope>NUCLEOTIDE SEQUENCE</scope>
    <source>
        <strain evidence="1">CBS 118394</strain>
    </source>
</reference>
<proteinExistence type="predicted"/>
<evidence type="ECO:0000313" key="1">
    <source>
        <dbReference type="EMBL" id="KAK3312752.1"/>
    </source>
</evidence>
<comment type="caution">
    <text evidence="1">The sequence shown here is derived from an EMBL/GenBank/DDBJ whole genome shotgun (WGS) entry which is preliminary data.</text>
</comment>
<dbReference type="AlphaFoldDB" id="A0AAE0LYU7"/>
<dbReference type="Proteomes" id="UP001283341">
    <property type="component" value="Unassembled WGS sequence"/>
</dbReference>